<evidence type="ECO:0000256" key="1">
    <source>
        <dbReference type="ARBA" id="ARBA00022707"/>
    </source>
</evidence>
<feature type="region of interest" description="Disordered" evidence="3">
    <location>
        <begin position="55"/>
        <end position="74"/>
    </location>
</feature>
<evidence type="ECO:0000256" key="2">
    <source>
        <dbReference type="ARBA" id="ARBA00023288"/>
    </source>
</evidence>
<gene>
    <name evidence="4" type="ORF">AB6A40_004989</name>
</gene>
<dbReference type="PANTHER" id="PTHR13401:SF2">
    <property type="entry name" value="RAGULATOR COMPLEX PROTEIN LAMTOR1"/>
    <property type="match status" value="1"/>
</dbReference>
<keyword evidence="5" id="KW-1185">Reference proteome</keyword>
<protein>
    <recommendedName>
        <fullName evidence="6">Late endosomal/lysosomal adaptor and MAPK and MTOR activator 1</fullName>
    </recommendedName>
</protein>
<dbReference type="AlphaFoldDB" id="A0ABD6EFA0"/>
<dbReference type="EMBL" id="JBGFUD010003043">
    <property type="protein sequence ID" value="MFH4978280.1"/>
    <property type="molecule type" value="Genomic_DNA"/>
</dbReference>
<dbReference type="PANTHER" id="PTHR13401">
    <property type="entry name" value="RAGULATOR COMPLEX PROTEIN LAMTOR1"/>
    <property type="match status" value="1"/>
</dbReference>
<evidence type="ECO:0008006" key="6">
    <source>
        <dbReference type="Google" id="ProtNLM"/>
    </source>
</evidence>
<evidence type="ECO:0000256" key="3">
    <source>
        <dbReference type="SAM" id="MobiDB-lite"/>
    </source>
</evidence>
<keyword evidence="2" id="KW-0449">Lipoprotein</keyword>
<organism evidence="4 5">
    <name type="scientific">Gnathostoma spinigerum</name>
    <dbReference type="NCBI Taxonomy" id="75299"/>
    <lineage>
        <taxon>Eukaryota</taxon>
        <taxon>Metazoa</taxon>
        <taxon>Ecdysozoa</taxon>
        <taxon>Nematoda</taxon>
        <taxon>Chromadorea</taxon>
        <taxon>Rhabditida</taxon>
        <taxon>Spirurina</taxon>
        <taxon>Gnathostomatomorpha</taxon>
        <taxon>Gnathostomatoidea</taxon>
        <taxon>Gnathostomatidae</taxon>
        <taxon>Gnathostoma</taxon>
    </lineage>
</organism>
<reference evidence="4 5" key="1">
    <citation type="submission" date="2024-08" db="EMBL/GenBank/DDBJ databases">
        <title>Gnathostoma spinigerum genome.</title>
        <authorList>
            <person name="Gonzalez-Bertolin B."/>
            <person name="Monzon S."/>
            <person name="Zaballos A."/>
            <person name="Jimenez P."/>
            <person name="Dekumyoy P."/>
            <person name="Varona S."/>
            <person name="Cuesta I."/>
            <person name="Sumanam S."/>
            <person name="Adisakwattana P."/>
            <person name="Gasser R.B."/>
            <person name="Hernandez-Gonzalez A."/>
            <person name="Young N.D."/>
            <person name="Perteguer M.J."/>
        </authorList>
    </citation>
    <scope>NUCLEOTIDE SEQUENCE [LARGE SCALE GENOMIC DNA]</scope>
    <source>
        <strain evidence="4">AL3</strain>
        <tissue evidence="4">Liver</tissue>
    </source>
</reference>
<keyword evidence="1" id="KW-0519">Myristate</keyword>
<sequence>MAMQVIRKICCCNGVESDNEELISDDNGETEVVSVRPNRLGARQSNDDINRLWATGSAPNSTAATPQGRNVNQGDEEEEILNQIVDAAQQNIIGVGNVEGNVVPDREDLTRAQIYEDAVKRHDARIRKRTTPTHTAAAPIGTALPENSGSPGGELLHDVGPQLIDLLSRPSLSPSVISSVKEMTQRVAEAIEQGIKIEPKQDILVYMPFGDD</sequence>
<dbReference type="Proteomes" id="UP001608902">
    <property type="component" value="Unassembled WGS sequence"/>
</dbReference>
<evidence type="ECO:0000313" key="4">
    <source>
        <dbReference type="EMBL" id="MFH4978280.1"/>
    </source>
</evidence>
<feature type="compositionally biased region" description="Polar residues" evidence="3">
    <location>
        <begin position="57"/>
        <end position="73"/>
    </location>
</feature>
<feature type="region of interest" description="Disordered" evidence="3">
    <location>
        <begin position="129"/>
        <end position="155"/>
    </location>
</feature>
<evidence type="ECO:0000313" key="5">
    <source>
        <dbReference type="Proteomes" id="UP001608902"/>
    </source>
</evidence>
<comment type="caution">
    <text evidence="4">The sequence shown here is derived from an EMBL/GenBank/DDBJ whole genome shotgun (WGS) entry which is preliminary data.</text>
</comment>
<accession>A0ABD6EFA0</accession>
<name>A0ABD6EFA0_9BILA</name>
<proteinExistence type="predicted"/>